<organism evidence="1 2">
    <name type="scientific">Pseudomonas lutea</name>
    <dbReference type="NCBI Taxonomy" id="243924"/>
    <lineage>
        <taxon>Bacteria</taxon>
        <taxon>Pseudomonadati</taxon>
        <taxon>Pseudomonadota</taxon>
        <taxon>Gammaproteobacteria</taxon>
        <taxon>Pseudomonadales</taxon>
        <taxon>Pseudomonadaceae</taxon>
        <taxon>Pseudomonas</taxon>
    </lineage>
</organism>
<dbReference type="EMBL" id="JRMB01000002">
    <property type="protein sequence ID" value="KGF63757.1"/>
    <property type="molecule type" value="Genomic_DNA"/>
</dbReference>
<sequence length="266" mass="29453">MNHEARMTHAERSAFVDRCQLADCTHSLSEHTPQMDASMLMPIEDPAQGAVVAGNLLAFAEGVSRQNKEDVMDSFLFATRAANFKFNPETQSQQWYAHFNKVLATLGWLSTNWKYSRYRSAHRRFSMERAGLEIIGSAILAAALPGPAGFAMLEVARDAVEALKTNDEPLRVFESQAKTHRGANFRMGACIESGDGTVNLAMGAVNFSATSTVTNVLFWEWNSAQVETFRGEDHLVLNSRLYADVRAGIQKRLSESALAAIEEFDI</sequence>
<evidence type="ECO:0000313" key="1">
    <source>
        <dbReference type="EMBL" id="KGF63757.1"/>
    </source>
</evidence>
<dbReference type="AlphaFoldDB" id="A0A9X0EDB6"/>
<reference evidence="1 2" key="1">
    <citation type="submission" date="2014-09" db="EMBL/GenBank/DDBJ databases">
        <title>Genome sequence of Pseudomonas lutea strain DSM 17257T.</title>
        <authorList>
            <person name="Kwak Y."/>
            <person name="Shin J.-H."/>
        </authorList>
    </citation>
    <scope>NUCLEOTIDE SEQUENCE [LARGE SCALE GENOMIC DNA]</scope>
    <source>
        <strain evidence="1 2">DSM 17257</strain>
    </source>
</reference>
<dbReference type="Proteomes" id="UP000029719">
    <property type="component" value="Unassembled WGS sequence"/>
</dbReference>
<accession>A0A9X0EDB6</accession>
<name>A0A9X0EDB6_9PSED</name>
<gene>
    <name evidence="1" type="ORF">LT42_17880</name>
</gene>
<comment type="caution">
    <text evidence="1">The sequence shown here is derived from an EMBL/GenBank/DDBJ whole genome shotgun (WGS) entry which is preliminary data.</text>
</comment>
<evidence type="ECO:0000313" key="2">
    <source>
        <dbReference type="Proteomes" id="UP000029719"/>
    </source>
</evidence>
<protein>
    <submittedName>
        <fullName evidence="1">Uncharacterized protein</fullName>
    </submittedName>
</protein>
<proteinExistence type="predicted"/>